<dbReference type="InterPro" id="IPR000169">
    <property type="entry name" value="Pept_cys_AS"/>
</dbReference>
<dbReference type="CDD" id="cd02619">
    <property type="entry name" value="Peptidase_C1"/>
    <property type="match status" value="1"/>
</dbReference>
<gene>
    <name evidence="4" type="ORF">EDC19_2254</name>
</gene>
<feature type="domain" description="Peptidase C1A papain C-terminal" evidence="3">
    <location>
        <begin position="230"/>
        <end position="452"/>
    </location>
</feature>
<dbReference type="InterPro" id="IPR013128">
    <property type="entry name" value="Peptidase_C1A"/>
</dbReference>
<name>A0A4R1MFI2_9FIRM</name>
<dbReference type="SUPFAM" id="SSF54001">
    <property type="entry name" value="Cysteine proteinases"/>
    <property type="match status" value="1"/>
</dbReference>
<dbReference type="SMART" id="SM00645">
    <property type="entry name" value="Pept_C1"/>
    <property type="match status" value="1"/>
</dbReference>
<dbReference type="InterPro" id="IPR038765">
    <property type="entry name" value="Papain-like_cys_pep_sf"/>
</dbReference>
<dbReference type="Proteomes" id="UP000294545">
    <property type="component" value="Unassembled WGS sequence"/>
</dbReference>
<organism evidence="4 5">
    <name type="scientific">Natranaerovirga hydrolytica</name>
    <dbReference type="NCBI Taxonomy" id="680378"/>
    <lineage>
        <taxon>Bacteria</taxon>
        <taxon>Bacillati</taxon>
        <taxon>Bacillota</taxon>
        <taxon>Clostridia</taxon>
        <taxon>Lachnospirales</taxon>
        <taxon>Natranaerovirgaceae</taxon>
        <taxon>Natranaerovirga</taxon>
    </lineage>
</organism>
<dbReference type="AlphaFoldDB" id="A0A4R1MFI2"/>
<dbReference type="PANTHER" id="PTHR12411">
    <property type="entry name" value="CYSTEINE PROTEASE FAMILY C1-RELATED"/>
    <property type="match status" value="1"/>
</dbReference>
<dbReference type="Pfam" id="PF07833">
    <property type="entry name" value="Cu_amine_oxidN1"/>
    <property type="match status" value="1"/>
</dbReference>
<dbReference type="OrthoDB" id="3648721at2"/>
<dbReference type="RefSeq" id="WP_132282944.1">
    <property type="nucleotide sequence ID" value="NZ_SMGQ01000015.1"/>
</dbReference>
<sequence>MKKIKKIFALVLICVLAIHSNYVYSFITNNSSNNIKRINNNTDIVENKLLNAQNDDNEYSDILIEEDEKDNVGIKEEQAKEAERELAKVALDQNVVFQENSNPIIRVLLDDRYIDYNEDYGYPFFENNRTQVPLRLTMERFGAEVGWDSQDNMATVYKDRTLVKIPFGEPYILVNDVRVDNDAESLVIDDRTYIPIRIVLEAFGAEVIWDQDNFYVIINSQPRENLLSSLPSLYDYRSVGRTTPVKNQGNLGTCWAFATLGAFETALMPEERWSFSENHLSIQHGFDLGQNDGGEYNMSLAYLSRWSGPIRESDDAYGDGVSPTNIPAVKHLQEAVMLPSKNYKEIKKAIYLHGGVQTSVYSPVTARENNSSYYNEATSSLYYFGEEKSNHDVVLIGWDDDYAKENFLVTPDGDGAFIAKNSWGTDFGEEGYYYISYYDNNVGINNIVYTRIDEPDNYDNIYQTDWLGWIGNLGYNDETAYFANVYETEQDEALRAVSFYATGDHSNYEVFYVPEFEDKNSLRDKRFLTSGDLKFAGYYTIDFNEELVIEENTQFAVVVKIVTPGASYPVAIEFDSGGHTSTVVIDDGEGYISYDGYHWENTESSQESNISLKAFTDNI</sequence>
<dbReference type="PROSITE" id="PS00139">
    <property type="entry name" value="THIOL_PROTEASE_CYS"/>
    <property type="match status" value="1"/>
</dbReference>
<dbReference type="InterPro" id="IPR040528">
    <property type="entry name" value="Lectin-like"/>
</dbReference>
<dbReference type="Gene3D" id="3.30.457.10">
    <property type="entry name" value="Copper amine oxidase-like, N-terminal domain"/>
    <property type="match status" value="1"/>
</dbReference>
<reference evidence="4 5" key="1">
    <citation type="submission" date="2019-03" db="EMBL/GenBank/DDBJ databases">
        <title>Genomic Encyclopedia of Type Strains, Phase IV (KMG-IV): sequencing the most valuable type-strain genomes for metagenomic binning, comparative biology and taxonomic classification.</title>
        <authorList>
            <person name="Goeker M."/>
        </authorList>
    </citation>
    <scope>NUCLEOTIDE SEQUENCE [LARGE SCALE GENOMIC DNA]</scope>
    <source>
        <strain evidence="4 5">DSM 24176</strain>
    </source>
</reference>
<dbReference type="SUPFAM" id="SSF55383">
    <property type="entry name" value="Copper amine oxidase, domain N"/>
    <property type="match status" value="1"/>
</dbReference>
<dbReference type="EMBL" id="SMGQ01000015">
    <property type="protein sequence ID" value="TCK90492.1"/>
    <property type="molecule type" value="Genomic_DNA"/>
</dbReference>
<protein>
    <submittedName>
        <fullName evidence="4">C1A family cysteine protease</fullName>
    </submittedName>
</protein>
<evidence type="ECO:0000256" key="1">
    <source>
        <dbReference type="ARBA" id="ARBA00008455"/>
    </source>
</evidence>
<dbReference type="InterPro" id="IPR012854">
    <property type="entry name" value="Cu_amine_oxidase-like_N"/>
</dbReference>
<dbReference type="Pfam" id="PF00112">
    <property type="entry name" value="Peptidase_C1"/>
    <property type="match status" value="1"/>
</dbReference>
<dbReference type="Gene3D" id="3.90.70.10">
    <property type="entry name" value="Cysteine proteinases"/>
    <property type="match status" value="1"/>
</dbReference>
<keyword evidence="4" id="KW-0378">Hydrolase</keyword>
<dbReference type="GO" id="GO:0006508">
    <property type="term" value="P:proteolysis"/>
    <property type="evidence" value="ECO:0007669"/>
    <property type="project" value="UniProtKB-KW"/>
</dbReference>
<evidence type="ECO:0000313" key="5">
    <source>
        <dbReference type="Proteomes" id="UP000294545"/>
    </source>
</evidence>
<dbReference type="InterPro" id="IPR036582">
    <property type="entry name" value="Mao_N_sf"/>
</dbReference>
<dbReference type="InterPro" id="IPR000668">
    <property type="entry name" value="Peptidase_C1A_C"/>
</dbReference>
<keyword evidence="2" id="KW-0175">Coiled coil</keyword>
<evidence type="ECO:0000256" key="2">
    <source>
        <dbReference type="SAM" id="Coils"/>
    </source>
</evidence>
<keyword evidence="5" id="KW-1185">Reference proteome</keyword>
<comment type="caution">
    <text evidence="4">The sequence shown here is derived from an EMBL/GenBank/DDBJ whole genome shotgun (WGS) entry which is preliminary data.</text>
</comment>
<keyword evidence="4" id="KW-0645">Protease</keyword>
<accession>A0A4R1MFI2</accession>
<evidence type="ECO:0000259" key="3">
    <source>
        <dbReference type="SMART" id="SM00645"/>
    </source>
</evidence>
<dbReference type="Pfam" id="PF18560">
    <property type="entry name" value="Lectin_like"/>
    <property type="match status" value="1"/>
</dbReference>
<dbReference type="GO" id="GO:0008234">
    <property type="term" value="F:cysteine-type peptidase activity"/>
    <property type="evidence" value="ECO:0007669"/>
    <property type="project" value="InterPro"/>
</dbReference>
<comment type="similarity">
    <text evidence="1">Belongs to the peptidase C1 family.</text>
</comment>
<feature type="coiled-coil region" evidence="2">
    <location>
        <begin position="35"/>
        <end position="92"/>
    </location>
</feature>
<proteinExistence type="inferred from homology"/>
<evidence type="ECO:0000313" key="4">
    <source>
        <dbReference type="EMBL" id="TCK90492.1"/>
    </source>
</evidence>